<keyword evidence="1" id="KW-0547">Nucleotide-binding</keyword>
<dbReference type="InterPro" id="IPR003959">
    <property type="entry name" value="ATPase_AAA_core"/>
</dbReference>
<name>K1VM35_TRIAC</name>
<dbReference type="Gene3D" id="1.10.8.60">
    <property type="match status" value="1"/>
</dbReference>
<dbReference type="EMBL" id="AMBO01000403">
    <property type="protein sequence ID" value="EKC97787.1"/>
    <property type="molecule type" value="Genomic_DNA"/>
</dbReference>
<dbReference type="GO" id="GO:0005759">
    <property type="term" value="C:mitochondrial matrix"/>
    <property type="evidence" value="ECO:0007669"/>
    <property type="project" value="TreeGrafter"/>
</dbReference>
<evidence type="ECO:0000259" key="4">
    <source>
        <dbReference type="SMART" id="SM01086"/>
    </source>
</evidence>
<proteinExistence type="predicted"/>
<keyword evidence="5" id="KW-0378">Hydrolase</keyword>
<dbReference type="eggNOG" id="KOG0745">
    <property type="taxonomic scope" value="Eukaryota"/>
</dbReference>
<dbReference type="InterPro" id="IPR019489">
    <property type="entry name" value="Clp_ATPase_C"/>
</dbReference>
<dbReference type="FunFam" id="1.10.8.60:FF:000138">
    <property type="entry name" value="ATP-dependent Clp protease ATP-binding subunit ClpX"/>
    <property type="match status" value="1"/>
</dbReference>
<dbReference type="Proteomes" id="UP000006757">
    <property type="component" value="Unassembled WGS sequence"/>
</dbReference>
<dbReference type="PANTHER" id="PTHR48102:SF7">
    <property type="entry name" value="ATP-DEPENDENT CLP PROTEASE ATP-BINDING SUBUNIT CLPX-LIKE, MITOCHONDRIAL"/>
    <property type="match status" value="1"/>
</dbReference>
<evidence type="ECO:0000313" key="5">
    <source>
        <dbReference type="EMBL" id="EKC97787.1"/>
    </source>
</evidence>
<dbReference type="GO" id="GO:0005524">
    <property type="term" value="F:ATP binding"/>
    <property type="evidence" value="ECO:0007669"/>
    <property type="project" value="UniProtKB-KW"/>
</dbReference>
<evidence type="ECO:0000313" key="6">
    <source>
        <dbReference type="Proteomes" id="UP000006757"/>
    </source>
</evidence>
<dbReference type="SUPFAM" id="SSF52540">
    <property type="entry name" value="P-loop containing nucleoside triphosphate hydrolases"/>
    <property type="match status" value="1"/>
</dbReference>
<keyword evidence="2 5" id="KW-0067">ATP-binding</keyword>
<keyword evidence="5" id="KW-0645">Protease</keyword>
<dbReference type="InParanoid" id="K1VM35"/>
<dbReference type="Pfam" id="PF07724">
    <property type="entry name" value="AAA_2"/>
    <property type="match status" value="1"/>
</dbReference>
<dbReference type="InterPro" id="IPR027417">
    <property type="entry name" value="P-loop_NTPase"/>
</dbReference>
<dbReference type="AlphaFoldDB" id="K1VM35"/>
<feature type="compositionally biased region" description="Low complexity" evidence="3">
    <location>
        <begin position="317"/>
        <end position="346"/>
    </location>
</feature>
<sequence length="570" mass="62266">MLVRTRCCTKRFYQLNLRWTSSLSSVRTPKDAIIKLTARVFNHYRRIEPLLSPPPVPEPPASAEAIPAPPLPHEDYINWDRPGFESAYDQPQRDATRVVGAEGGSDPTLTHNHVLSREERWARGDGYFSSLRPPTLLGKITDGDAAEPEKPVRGRRRKSTEEDQRSADEITEEEVKLEKARKDEARAAEEARLEEEAQAKYTAAVKSSIQGTPTHEDPHVVVEKSNVLMMNRQDPHGEDIGESPRHVGEDVESCILRLLQAAEVGIIHIDEVDKLARRGGNEFGTWGGGRDVGGEGVQQALLRILEGTSVTISAKNAPISSNAPTASSPPSTVTAGSSKTESNPYANDPPPWDPNNPMNRSFGASPGPKKGVREGLPGYTAGPNGTNILFILSGAFVGLENIISKRLGKGVSPINANLPSGPLKATSNDLKDYGLIPEFLGRLPVVSSLHALEVEDLVRILTEPRNALIKQYQALFRRYGSELVFTRRALQAIAQEGLDRGGGARGLRGVLEEILVDAMFEVPGSGREPAMYFSRGQRHALTEVLEAEDGIRRRAPEIDLGDDEKLRAVG</sequence>
<evidence type="ECO:0000256" key="3">
    <source>
        <dbReference type="SAM" id="MobiDB-lite"/>
    </source>
</evidence>
<dbReference type="GO" id="GO:0016887">
    <property type="term" value="F:ATP hydrolysis activity"/>
    <property type="evidence" value="ECO:0007669"/>
    <property type="project" value="InterPro"/>
</dbReference>
<dbReference type="Gene3D" id="3.40.50.300">
    <property type="entry name" value="P-loop containing nucleotide triphosphate hydrolases"/>
    <property type="match status" value="1"/>
</dbReference>
<evidence type="ECO:0000256" key="1">
    <source>
        <dbReference type="ARBA" id="ARBA00022741"/>
    </source>
</evidence>
<dbReference type="GO" id="GO:0051603">
    <property type="term" value="P:proteolysis involved in protein catabolic process"/>
    <property type="evidence" value="ECO:0007669"/>
    <property type="project" value="TreeGrafter"/>
</dbReference>
<feature type="compositionally biased region" description="Basic and acidic residues" evidence="3">
    <location>
        <begin position="159"/>
        <end position="194"/>
    </location>
</feature>
<gene>
    <name evidence="5" type="ORF">A1Q2_07986</name>
</gene>
<dbReference type="STRING" id="1220162.K1VM35"/>
<organism evidence="5 6">
    <name type="scientific">Trichosporon asahii var. asahii (strain CBS 8904)</name>
    <name type="common">Yeast</name>
    <dbReference type="NCBI Taxonomy" id="1220162"/>
    <lineage>
        <taxon>Eukaryota</taxon>
        <taxon>Fungi</taxon>
        <taxon>Dikarya</taxon>
        <taxon>Basidiomycota</taxon>
        <taxon>Agaricomycotina</taxon>
        <taxon>Tremellomycetes</taxon>
        <taxon>Trichosporonales</taxon>
        <taxon>Trichosporonaceae</taxon>
        <taxon>Trichosporon</taxon>
    </lineage>
</organism>
<dbReference type="Pfam" id="PF10431">
    <property type="entry name" value="ClpB_D2-small"/>
    <property type="match status" value="1"/>
</dbReference>
<reference evidence="5 6" key="1">
    <citation type="journal article" date="2012" name="Eukaryot. Cell">
        <title>Genome sequence of the Trichosporon asahii environmental strain CBS 8904.</title>
        <authorList>
            <person name="Yang R.Y."/>
            <person name="Li H.T."/>
            <person name="Zhu H."/>
            <person name="Zhou G.P."/>
            <person name="Wang M."/>
            <person name="Wang L."/>
        </authorList>
    </citation>
    <scope>NUCLEOTIDE SEQUENCE [LARGE SCALE GENOMIC DNA]</scope>
    <source>
        <strain evidence="5 6">CBS 8904</strain>
    </source>
</reference>
<dbReference type="OMA" id="NNPMNRS"/>
<feature type="region of interest" description="Disordered" evidence="3">
    <location>
        <begin position="316"/>
        <end position="376"/>
    </location>
</feature>
<dbReference type="GO" id="GO:0008233">
    <property type="term" value="F:peptidase activity"/>
    <property type="evidence" value="ECO:0007669"/>
    <property type="project" value="UniProtKB-KW"/>
</dbReference>
<comment type="caution">
    <text evidence="5">The sequence shown here is derived from an EMBL/GenBank/DDBJ whole genome shotgun (WGS) entry which is preliminary data.</text>
</comment>
<dbReference type="OrthoDB" id="1721884at2759"/>
<dbReference type="HOGENOM" id="CLU_014218_1_3_1"/>
<feature type="region of interest" description="Disordered" evidence="3">
    <location>
        <begin position="132"/>
        <end position="194"/>
    </location>
</feature>
<feature type="domain" description="Clp ATPase C-terminal" evidence="4">
    <location>
        <begin position="452"/>
        <end position="541"/>
    </location>
</feature>
<dbReference type="SMART" id="SM01086">
    <property type="entry name" value="ClpB_D2-small"/>
    <property type="match status" value="1"/>
</dbReference>
<dbReference type="InterPro" id="IPR050052">
    <property type="entry name" value="ATP-dep_Clp_protease_ClpX"/>
</dbReference>
<dbReference type="PANTHER" id="PTHR48102">
    <property type="entry name" value="ATP-DEPENDENT CLP PROTEASE ATP-BINDING SUBUNIT CLPX-LIKE, MITOCHONDRIAL-RELATED"/>
    <property type="match status" value="1"/>
</dbReference>
<accession>K1VM35</accession>
<keyword evidence="6" id="KW-1185">Reference proteome</keyword>
<evidence type="ECO:0000256" key="2">
    <source>
        <dbReference type="ARBA" id="ARBA00022840"/>
    </source>
</evidence>
<protein>
    <submittedName>
        <fullName evidence="5">ATP-dependent Clp protease ATP-binding subunit</fullName>
    </submittedName>
</protein>